<name>A0A8S4S2H7_9NEOP</name>
<reference evidence="1" key="1">
    <citation type="submission" date="2022-03" db="EMBL/GenBank/DDBJ databases">
        <authorList>
            <person name="Lindestad O."/>
        </authorList>
    </citation>
    <scope>NUCLEOTIDE SEQUENCE</scope>
</reference>
<proteinExistence type="predicted"/>
<gene>
    <name evidence="1" type="primary">jg10279</name>
    <name evidence="1" type="ORF">PAEG_LOCUS21466</name>
</gene>
<keyword evidence="2" id="KW-1185">Reference proteome</keyword>
<sequence>MFKTDLLKSVHRRTHSVLNINVSQNDDLREKTSDKLYAHYKYVETWLISQPVKIITVVAERGLREQGTCSVYLRYRKVKFDKPNRDRPSDRAKICFVLMLLITSGTLQKQDGNPIDNAKL</sequence>
<dbReference type="Proteomes" id="UP000838756">
    <property type="component" value="Unassembled WGS sequence"/>
</dbReference>
<protein>
    <submittedName>
        <fullName evidence="1">Jg10279 protein</fullName>
    </submittedName>
</protein>
<comment type="caution">
    <text evidence="1">The sequence shown here is derived from an EMBL/GenBank/DDBJ whole genome shotgun (WGS) entry which is preliminary data.</text>
</comment>
<dbReference type="EMBL" id="CAKXAJ010025949">
    <property type="protein sequence ID" value="CAH2246964.1"/>
    <property type="molecule type" value="Genomic_DNA"/>
</dbReference>
<evidence type="ECO:0000313" key="1">
    <source>
        <dbReference type="EMBL" id="CAH2246964.1"/>
    </source>
</evidence>
<accession>A0A8S4S2H7</accession>
<organism evidence="1 2">
    <name type="scientific">Pararge aegeria aegeria</name>
    <dbReference type="NCBI Taxonomy" id="348720"/>
    <lineage>
        <taxon>Eukaryota</taxon>
        <taxon>Metazoa</taxon>
        <taxon>Ecdysozoa</taxon>
        <taxon>Arthropoda</taxon>
        <taxon>Hexapoda</taxon>
        <taxon>Insecta</taxon>
        <taxon>Pterygota</taxon>
        <taxon>Neoptera</taxon>
        <taxon>Endopterygota</taxon>
        <taxon>Lepidoptera</taxon>
        <taxon>Glossata</taxon>
        <taxon>Ditrysia</taxon>
        <taxon>Papilionoidea</taxon>
        <taxon>Nymphalidae</taxon>
        <taxon>Satyrinae</taxon>
        <taxon>Satyrini</taxon>
        <taxon>Parargina</taxon>
        <taxon>Pararge</taxon>
    </lineage>
</organism>
<dbReference type="AlphaFoldDB" id="A0A8S4S2H7"/>
<evidence type="ECO:0000313" key="2">
    <source>
        <dbReference type="Proteomes" id="UP000838756"/>
    </source>
</evidence>